<dbReference type="Gramene" id="TVU28020">
    <property type="protein sequence ID" value="TVU28020"/>
    <property type="gene ID" value="EJB05_19527"/>
</dbReference>
<keyword evidence="3" id="KW-1185">Reference proteome</keyword>
<organism evidence="2 3">
    <name type="scientific">Eragrostis curvula</name>
    <name type="common">weeping love grass</name>
    <dbReference type="NCBI Taxonomy" id="38414"/>
    <lineage>
        <taxon>Eukaryota</taxon>
        <taxon>Viridiplantae</taxon>
        <taxon>Streptophyta</taxon>
        <taxon>Embryophyta</taxon>
        <taxon>Tracheophyta</taxon>
        <taxon>Spermatophyta</taxon>
        <taxon>Magnoliopsida</taxon>
        <taxon>Liliopsida</taxon>
        <taxon>Poales</taxon>
        <taxon>Poaceae</taxon>
        <taxon>PACMAD clade</taxon>
        <taxon>Chloridoideae</taxon>
        <taxon>Eragrostideae</taxon>
        <taxon>Eragrostidinae</taxon>
        <taxon>Eragrostis</taxon>
    </lineage>
</organism>
<dbReference type="InterPro" id="IPR011990">
    <property type="entry name" value="TPR-like_helical_dom_sf"/>
</dbReference>
<feature type="non-terminal residue" evidence="2">
    <location>
        <position position="1"/>
    </location>
</feature>
<dbReference type="SUPFAM" id="SSF48452">
    <property type="entry name" value="TPR-like"/>
    <property type="match status" value="1"/>
</dbReference>
<accession>A0A5J9UYA1</accession>
<comment type="caution">
    <text evidence="2">The sequence shown here is derived from an EMBL/GenBank/DDBJ whole genome shotgun (WGS) entry which is preliminary data.</text>
</comment>
<gene>
    <name evidence="2" type="ORF">EJB05_19527</name>
</gene>
<evidence type="ECO:0000313" key="2">
    <source>
        <dbReference type="EMBL" id="TVU28020.1"/>
    </source>
</evidence>
<dbReference type="AlphaFoldDB" id="A0A5J9UYA1"/>
<dbReference type="Proteomes" id="UP000324897">
    <property type="component" value="Chromosome 1"/>
</dbReference>
<evidence type="ECO:0000313" key="3">
    <source>
        <dbReference type="Proteomes" id="UP000324897"/>
    </source>
</evidence>
<protein>
    <submittedName>
        <fullName evidence="2">Uncharacterized protein</fullName>
    </submittedName>
</protein>
<dbReference type="Gene3D" id="1.25.40.10">
    <property type="entry name" value="Tetratricopeptide repeat domain"/>
    <property type="match status" value="1"/>
</dbReference>
<evidence type="ECO:0000256" key="1">
    <source>
        <dbReference type="SAM" id="MobiDB-lite"/>
    </source>
</evidence>
<feature type="region of interest" description="Disordered" evidence="1">
    <location>
        <begin position="69"/>
        <end position="98"/>
    </location>
</feature>
<reference evidence="2 3" key="1">
    <citation type="journal article" date="2019" name="Sci. Rep.">
        <title>A high-quality genome of Eragrostis curvula grass provides insights into Poaceae evolution and supports new strategies to enhance forage quality.</title>
        <authorList>
            <person name="Carballo J."/>
            <person name="Santos B.A.C.M."/>
            <person name="Zappacosta D."/>
            <person name="Garbus I."/>
            <person name="Selva J.P."/>
            <person name="Gallo C.A."/>
            <person name="Diaz A."/>
            <person name="Albertini E."/>
            <person name="Caccamo M."/>
            <person name="Echenique V."/>
        </authorList>
    </citation>
    <scope>NUCLEOTIDE SEQUENCE [LARGE SCALE GENOMIC DNA]</scope>
    <source>
        <strain evidence="3">cv. Victoria</strain>
        <tissue evidence="2">Leaf</tissue>
    </source>
</reference>
<sequence length="236" mass="24606">MAFLASTASASLRAPVYSAYASRRRLALPTAVRATANSNSTSPHPILSSLRLAASAAVLLAATSPALACTPSPPPPTPAPAALTATVSPDDSVPDDDSHPFEELIAETAALVRFGSADFARERLSSAAPGIYESCARLLAAQTLFLDGKVEEAIAAFEELAREDPADYRPLFCQGMMYFALGRTEESVSALVRCSEVAGDRFPKGLSLANMPVADVEPVADAEPVAEQAVAEEAKV</sequence>
<dbReference type="EMBL" id="RWGY01000011">
    <property type="protein sequence ID" value="TVU28020.1"/>
    <property type="molecule type" value="Genomic_DNA"/>
</dbReference>
<feature type="compositionally biased region" description="Low complexity" evidence="1">
    <location>
        <begin position="80"/>
        <end position="91"/>
    </location>
</feature>
<name>A0A5J9UYA1_9POAL</name>
<dbReference type="OrthoDB" id="1856606at2759"/>
<proteinExistence type="predicted"/>